<dbReference type="PANTHER" id="PTHR48466:SF2">
    <property type="entry name" value="OS10G0509000 PROTEIN"/>
    <property type="match status" value="1"/>
</dbReference>
<evidence type="ECO:0000259" key="10">
    <source>
        <dbReference type="PROSITE" id="PS50828"/>
    </source>
</evidence>
<dbReference type="InterPro" id="IPR005747">
    <property type="entry name" value="MutS2"/>
</dbReference>
<dbReference type="HAMAP" id="MF_00092">
    <property type="entry name" value="MutS2"/>
    <property type="match status" value="1"/>
</dbReference>
<keyword evidence="7 11" id="KW-0255">Endonuclease</keyword>
<dbReference type="AlphaFoldDB" id="A0ABD4T735"/>
<dbReference type="SMART" id="SM00463">
    <property type="entry name" value="SMR"/>
    <property type="match status" value="1"/>
</dbReference>
<keyword evidence="5 7" id="KW-0694">RNA-binding</keyword>
<evidence type="ECO:0000256" key="9">
    <source>
        <dbReference type="SAM" id="MobiDB-lite"/>
    </source>
</evidence>
<dbReference type="SUPFAM" id="SSF160443">
    <property type="entry name" value="SMR domain-like"/>
    <property type="match status" value="1"/>
</dbReference>
<dbReference type="InterPro" id="IPR007696">
    <property type="entry name" value="DNA_mismatch_repair_MutS_core"/>
</dbReference>
<keyword evidence="4 7" id="KW-0067">ATP-binding</keyword>
<dbReference type="PROSITE" id="PS00486">
    <property type="entry name" value="DNA_MISMATCH_REPAIR_2"/>
    <property type="match status" value="1"/>
</dbReference>
<dbReference type="InterPro" id="IPR002625">
    <property type="entry name" value="Smr_dom"/>
</dbReference>
<dbReference type="Pfam" id="PF01713">
    <property type="entry name" value="Smr"/>
    <property type="match status" value="1"/>
</dbReference>
<evidence type="ECO:0000256" key="3">
    <source>
        <dbReference type="ARBA" id="ARBA00022801"/>
    </source>
</evidence>
<dbReference type="SUPFAM" id="SSF48334">
    <property type="entry name" value="DNA repair protein MutS, domain III"/>
    <property type="match status" value="1"/>
</dbReference>
<dbReference type="PIRSF" id="PIRSF005814">
    <property type="entry name" value="MutS_YshD"/>
    <property type="match status" value="1"/>
</dbReference>
<dbReference type="GO" id="GO:0072344">
    <property type="term" value="P:rescue of stalled ribosome"/>
    <property type="evidence" value="ECO:0007669"/>
    <property type="project" value="UniProtKB-UniRule"/>
</dbReference>
<evidence type="ECO:0000256" key="8">
    <source>
        <dbReference type="SAM" id="Coils"/>
    </source>
</evidence>
<dbReference type="Proteomes" id="UP000031561">
    <property type="component" value="Unassembled WGS sequence"/>
</dbReference>
<dbReference type="GO" id="GO:0004519">
    <property type="term" value="F:endonuclease activity"/>
    <property type="evidence" value="ECO:0007669"/>
    <property type="project" value="UniProtKB-UniRule"/>
</dbReference>
<evidence type="ECO:0000256" key="6">
    <source>
        <dbReference type="ARBA" id="ARBA00023125"/>
    </source>
</evidence>
<keyword evidence="2 7" id="KW-0547">Nucleotide-binding</keyword>
<dbReference type="InterPro" id="IPR036063">
    <property type="entry name" value="Smr_dom_sf"/>
</dbReference>
<dbReference type="InterPro" id="IPR036187">
    <property type="entry name" value="DNA_mismatch_repair_MutS_sf"/>
</dbReference>
<dbReference type="GO" id="GO:0043023">
    <property type="term" value="F:ribosomal large subunit binding"/>
    <property type="evidence" value="ECO:0007669"/>
    <property type="project" value="UniProtKB-UniRule"/>
</dbReference>
<feature type="coiled-coil region" evidence="8">
    <location>
        <begin position="521"/>
        <end position="598"/>
    </location>
</feature>
<evidence type="ECO:0000256" key="1">
    <source>
        <dbReference type="ARBA" id="ARBA00022730"/>
    </source>
</evidence>
<keyword evidence="1 7" id="KW-0699">rRNA-binding</keyword>
<comment type="function">
    <text evidence="7">Acts as a ribosome collision sensor, splitting the ribosome into its 2 subunits. Detects stalled/collided 70S ribosomes which it binds and splits by an ATP-hydrolysis driven conformational change. Acts upstream of the ribosome quality control system (RQC), a ribosome-associated complex that mediates the extraction of incompletely synthesized nascent chains from stalled ribosomes and their subsequent degradation. Probably generates substrates for RQC.</text>
</comment>
<dbReference type="GO" id="GO:0019843">
    <property type="term" value="F:rRNA binding"/>
    <property type="evidence" value="ECO:0007669"/>
    <property type="project" value="UniProtKB-UniRule"/>
</dbReference>
<dbReference type="PROSITE" id="PS50828">
    <property type="entry name" value="SMR"/>
    <property type="match status" value="1"/>
</dbReference>
<comment type="similarity">
    <text evidence="7">Belongs to the DNA mismatch repair MutS family. MutS2 subfamily.</text>
</comment>
<dbReference type="Pfam" id="PF20297">
    <property type="entry name" value="MSSS"/>
    <property type="match status" value="1"/>
</dbReference>
<dbReference type="Gene3D" id="3.40.50.300">
    <property type="entry name" value="P-loop containing nucleotide triphosphate hydrolases"/>
    <property type="match status" value="1"/>
</dbReference>
<dbReference type="InterPro" id="IPR045076">
    <property type="entry name" value="MutS"/>
</dbReference>
<dbReference type="GO" id="GO:0016787">
    <property type="term" value="F:hydrolase activity"/>
    <property type="evidence" value="ECO:0007669"/>
    <property type="project" value="UniProtKB-KW"/>
</dbReference>
<evidence type="ECO:0000313" key="12">
    <source>
        <dbReference type="Proteomes" id="UP000031561"/>
    </source>
</evidence>
<dbReference type="EMBL" id="JTHE03000091">
    <property type="protein sequence ID" value="MCM1984268.1"/>
    <property type="molecule type" value="Genomic_DNA"/>
</dbReference>
<evidence type="ECO:0000313" key="11">
    <source>
        <dbReference type="EMBL" id="MCM1984268.1"/>
    </source>
</evidence>
<keyword evidence="7" id="KW-0540">Nuclease</keyword>
<evidence type="ECO:0000256" key="4">
    <source>
        <dbReference type="ARBA" id="ARBA00022840"/>
    </source>
</evidence>
<dbReference type="EC" id="3.6.4.-" evidence="7"/>
<dbReference type="InterPro" id="IPR000432">
    <property type="entry name" value="DNA_mismatch_repair_MutS_C"/>
</dbReference>
<reference evidence="11 12" key="1">
    <citation type="journal article" date="2015" name="Genome Announc.">
        <title>Draft Genome Sequence of Filamentous Marine Cyanobacterium Lyngbya confervoides Strain BDU141951.</title>
        <authorList>
            <person name="Chandrababunaidu M.M."/>
            <person name="Sen D."/>
            <person name="Tripathy S."/>
        </authorList>
    </citation>
    <scope>NUCLEOTIDE SEQUENCE [LARGE SCALE GENOMIC DNA]</scope>
    <source>
        <strain evidence="11 12">BDU141951</strain>
    </source>
</reference>
<comment type="subunit">
    <text evidence="7">Homodimer. Binds to stalled ribosomes, contacting rRNA.</text>
</comment>
<evidence type="ECO:0000256" key="5">
    <source>
        <dbReference type="ARBA" id="ARBA00022884"/>
    </source>
</evidence>
<keyword evidence="6 7" id="KW-0238">DNA-binding</keyword>
<dbReference type="RefSeq" id="WP_201277140.1">
    <property type="nucleotide sequence ID" value="NZ_JTHE03000091.1"/>
</dbReference>
<keyword evidence="8" id="KW-0175">Coiled coil</keyword>
<feature type="domain" description="Smr" evidence="10">
    <location>
        <begin position="720"/>
        <end position="791"/>
    </location>
</feature>
<dbReference type="InterPro" id="IPR046893">
    <property type="entry name" value="MSSS"/>
</dbReference>
<dbReference type="SMART" id="SM00534">
    <property type="entry name" value="MUTSac"/>
    <property type="match status" value="1"/>
</dbReference>
<name>A0ABD4T735_9CYAN</name>
<dbReference type="InterPro" id="IPR027417">
    <property type="entry name" value="P-loop_NTPase"/>
</dbReference>
<organism evidence="11 12">
    <name type="scientific">Lyngbya confervoides BDU141951</name>
    <dbReference type="NCBI Taxonomy" id="1574623"/>
    <lineage>
        <taxon>Bacteria</taxon>
        <taxon>Bacillati</taxon>
        <taxon>Cyanobacteriota</taxon>
        <taxon>Cyanophyceae</taxon>
        <taxon>Oscillatoriophycideae</taxon>
        <taxon>Oscillatoriales</taxon>
        <taxon>Microcoleaceae</taxon>
        <taxon>Lyngbya</taxon>
    </lineage>
</organism>
<dbReference type="EC" id="3.1.-.-" evidence="7"/>
<keyword evidence="3 7" id="KW-0378">Hydrolase</keyword>
<feature type="binding site" evidence="7">
    <location>
        <begin position="340"/>
        <end position="347"/>
    </location>
    <ligand>
        <name>ATP</name>
        <dbReference type="ChEBI" id="CHEBI:30616"/>
    </ligand>
</feature>
<dbReference type="SUPFAM" id="SSF52540">
    <property type="entry name" value="P-loop containing nucleoside triphosphate hydrolases"/>
    <property type="match status" value="1"/>
</dbReference>
<feature type="region of interest" description="Disordered" evidence="9">
    <location>
        <begin position="681"/>
        <end position="718"/>
    </location>
</feature>
<evidence type="ECO:0000256" key="2">
    <source>
        <dbReference type="ARBA" id="ARBA00022741"/>
    </source>
</evidence>
<evidence type="ECO:0000256" key="7">
    <source>
        <dbReference type="HAMAP-Rule" id="MF_00092"/>
    </source>
</evidence>
<dbReference type="NCBIfam" id="TIGR01069">
    <property type="entry name" value="mutS2"/>
    <property type="match status" value="1"/>
</dbReference>
<dbReference type="Pfam" id="PF00488">
    <property type="entry name" value="MutS_V"/>
    <property type="match status" value="1"/>
</dbReference>
<feature type="coiled-coil region" evidence="8">
    <location>
        <begin position="137"/>
        <end position="164"/>
    </location>
</feature>
<proteinExistence type="inferred from homology"/>
<dbReference type="GO" id="GO:0003677">
    <property type="term" value="F:DNA binding"/>
    <property type="evidence" value="ECO:0007669"/>
    <property type="project" value="UniProtKB-UniRule"/>
</dbReference>
<dbReference type="FunFam" id="3.40.50.300:FF:000830">
    <property type="entry name" value="Endonuclease MutS2"/>
    <property type="match status" value="1"/>
</dbReference>
<keyword evidence="12" id="KW-1185">Reference proteome</keyword>
<sequence>MTEKTLELIEWPQLCQQVSTFASTSLGARAAQHLPLATEPAGSQALLAQTQEIVALEVDYLAPLKFEGIADIGESLARAERQGVLSGLELWQIATSLAGARSLRRTIDQYPDLETLGALIAPLRTYPELEKQICHCIDEQGEVMERASEKLGALRAERARTYQQLQHTLQTIIQRRAPALQEPLITQRGDRFVLPVKATRKDEVPGIVHDISTSGATLYIEPRKTVEMNNQLRALLRREQMECEAIRRDLSEQVAAVKPDLEQLLDIVTILDIAAARARYSLHIGGFCPVWKEATPGPAVMLRQLRHPLLVWQAQQSEDATVVPIDLVIQPHTKVVAITGPNTGGKTVTLKTLALAITMAKAGLFIPARDPVTLLWFDQVLADIGDEQSLQQSLSTFSGHVKRIQQILTQATSESLVLLDEVGAGTDPSEGSALATALLRYLADHVRLTVATTHFGELKTLKYQDDRFENASVEFDDRSLSPTYRLLWGIPGRSNALIIAERLGFNPDIIEQAQQLMGGKSDEFNQVISSLEQQRREQEEKAQEAAQLLSSSENLYRQLEQKAAQLRDREQSLKQQQEQELQQELAAAKQNIAQVIRKLQRGPQTAQAAHRATQTLEAIAQTLQPQTATLQPQGFKPQVGDRVRLPKLGQTAEVIAPVTSAGEVTVRFGLMKMTLGLEDVESLSGEKAQPSPKSPPKRESPPPDPASPDAPMIRTSKNTLDLRGQRVADAELAMDEAIAQIQGPLWIIHGHGTGKLRKGVQDYLKAHPQVDRFEFAAPAEGGRGVTIAHCR</sequence>
<dbReference type="GO" id="GO:0005524">
    <property type="term" value="F:ATP binding"/>
    <property type="evidence" value="ECO:0007669"/>
    <property type="project" value="UniProtKB-UniRule"/>
</dbReference>
<protein>
    <recommendedName>
        <fullName evidence="7">Endonuclease MutS2</fullName>
        <ecNumber evidence="7">3.1.-.-</ecNumber>
    </recommendedName>
    <alternativeName>
        <fullName evidence="7">Ribosome-associated protein quality control-upstream factor</fullName>
        <shortName evidence="7">RQC-upstream factor</shortName>
        <shortName evidence="7">RqcU</shortName>
        <ecNumber evidence="7">3.6.4.-</ecNumber>
    </alternativeName>
</protein>
<gene>
    <name evidence="7" type="primary">mutS2</name>
    <name evidence="7" type="synonym">rqcU</name>
    <name evidence="11" type="ORF">QQ91_0015700</name>
</gene>
<comment type="function">
    <text evidence="7">Endonuclease that is involved in the suppression of homologous recombination and thus may have a key role in the control of bacterial genetic diversity.</text>
</comment>
<accession>A0ABD4T735</accession>
<comment type="caution">
    <text evidence="11">The sequence shown here is derived from an EMBL/GenBank/DDBJ whole genome shotgun (WGS) entry which is preliminary data.</text>
</comment>
<dbReference type="Gene3D" id="3.30.1370.110">
    <property type="match status" value="1"/>
</dbReference>
<dbReference type="PANTHER" id="PTHR48466">
    <property type="entry name" value="OS10G0509000 PROTEIN-RELATED"/>
    <property type="match status" value="1"/>
</dbReference>
<dbReference type="SMART" id="SM00533">
    <property type="entry name" value="MUTSd"/>
    <property type="match status" value="1"/>
</dbReference>